<organism evidence="2 3">
    <name type="scientific">Luteibaculum oceani</name>
    <dbReference type="NCBI Taxonomy" id="1294296"/>
    <lineage>
        <taxon>Bacteria</taxon>
        <taxon>Pseudomonadati</taxon>
        <taxon>Bacteroidota</taxon>
        <taxon>Flavobacteriia</taxon>
        <taxon>Flavobacteriales</taxon>
        <taxon>Luteibaculaceae</taxon>
        <taxon>Luteibaculum</taxon>
    </lineage>
</organism>
<sequence length="296" mass="31902">MKTLKKVMLGLALPFLAGAVLVSCESDGNGGESKRPTLVLDNENNFIAGDTAVAPQALLNFRVVATENSQSKKNLKNFKIERIFNNTPITIKDTSISGTSFQFELQDTARSVSGVEKFIFSVTDRDGETARREVNVTTIGLELREGNIRHIAGPASCLGSFDLINVLAVSSSSSDDNKDMVNTDQADAAFTGSFTSKNGTRFVVGNAVNTANFNFENATESQIQTAYGLGQSSTTVNNPANAAQGLIFVNLRGLNRYAVIRVVEVDASNKECNPGAQRNFGKFSFEYKIANDVVMN</sequence>
<dbReference type="EMBL" id="VORB01000010">
    <property type="protein sequence ID" value="TXC76232.1"/>
    <property type="molecule type" value="Genomic_DNA"/>
</dbReference>
<gene>
    <name evidence="2" type="ORF">FRX97_10825</name>
</gene>
<dbReference type="RefSeq" id="WP_147015234.1">
    <property type="nucleotide sequence ID" value="NZ_VORB01000010.1"/>
</dbReference>
<comment type="caution">
    <text evidence="2">The sequence shown here is derived from an EMBL/GenBank/DDBJ whole genome shotgun (WGS) entry which is preliminary data.</text>
</comment>
<dbReference type="Proteomes" id="UP000321168">
    <property type="component" value="Unassembled WGS sequence"/>
</dbReference>
<keyword evidence="3" id="KW-1185">Reference proteome</keyword>
<proteinExistence type="predicted"/>
<dbReference type="AlphaFoldDB" id="A0A5C6USB9"/>
<keyword evidence="1" id="KW-0732">Signal</keyword>
<protein>
    <submittedName>
        <fullName evidence="2">Uncharacterized protein</fullName>
    </submittedName>
</protein>
<evidence type="ECO:0000313" key="2">
    <source>
        <dbReference type="EMBL" id="TXC76232.1"/>
    </source>
</evidence>
<feature type="signal peptide" evidence="1">
    <location>
        <begin position="1"/>
        <end position="19"/>
    </location>
</feature>
<evidence type="ECO:0000256" key="1">
    <source>
        <dbReference type="SAM" id="SignalP"/>
    </source>
</evidence>
<feature type="chain" id="PRO_5023032798" evidence="1">
    <location>
        <begin position="20"/>
        <end position="296"/>
    </location>
</feature>
<evidence type="ECO:0000313" key="3">
    <source>
        <dbReference type="Proteomes" id="UP000321168"/>
    </source>
</evidence>
<reference evidence="2 3" key="1">
    <citation type="submission" date="2019-08" db="EMBL/GenBank/DDBJ databases">
        <title>Genome of Luteibaculum oceani JCM 18817.</title>
        <authorList>
            <person name="Bowman J.P."/>
        </authorList>
    </citation>
    <scope>NUCLEOTIDE SEQUENCE [LARGE SCALE GENOMIC DNA]</scope>
    <source>
        <strain evidence="2 3">JCM 18817</strain>
    </source>
</reference>
<name>A0A5C6USB9_9FLAO</name>
<dbReference type="PROSITE" id="PS51257">
    <property type="entry name" value="PROKAR_LIPOPROTEIN"/>
    <property type="match status" value="1"/>
</dbReference>
<accession>A0A5C6USB9</accession>